<sequence>MIKIVARSVIKSGKKEEFLSLAEELITESRKEKGCISYDLYEDINSPNCLAFIEEWKDEEAIKIHNASPHFTTIVPKLEELREKNSEVNLYKIID</sequence>
<dbReference type="PANTHER" id="PTHR33336:SF15">
    <property type="entry name" value="ABM DOMAIN-CONTAINING PROTEIN"/>
    <property type="match status" value="1"/>
</dbReference>
<feature type="domain" description="ABM" evidence="1">
    <location>
        <begin position="2"/>
        <end position="90"/>
    </location>
</feature>
<dbReference type="GO" id="GO:0004497">
    <property type="term" value="F:monooxygenase activity"/>
    <property type="evidence" value="ECO:0007669"/>
    <property type="project" value="UniProtKB-KW"/>
</dbReference>
<keyword evidence="2" id="KW-0560">Oxidoreductase</keyword>
<name>A0ABS6E949_9FIRM</name>
<dbReference type="InterPro" id="IPR007138">
    <property type="entry name" value="ABM_dom"/>
</dbReference>
<proteinExistence type="predicted"/>
<keyword evidence="2" id="KW-0503">Monooxygenase</keyword>
<protein>
    <submittedName>
        <fullName evidence="2">Antibiotic biosynthesis monooxygenase</fullName>
    </submittedName>
</protein>
<gene>
    <name evidence="2" type="ORF">KQI42_12020</name>
</gene>
<reference evidence="2 3" key="1">
    <citation type="submission" date="2021-06" db="EMBL/GenBank/DDBJ databases">
        <authorList>
            <person name="Sun Q."/>
            <person name="Li D."/>
        </authorList>
    </citation>
    <scope>NUCLEOTIDE SEQUENCE [LARGE SCALE GENOMIC DNA]</scope>
    <source>
        <strain evidence="2 3">MSJ-40</strain>
    </source>
</reference>
<evidence type="ECO:0000259" key="1">
    <source>
        <dbReference type="PROSITE" id="PS51725"/>
    </source>
</evidence>
<dbReference type="PROSITE" id="PS51725">
    <property type="entry name" value="ABM"/>
    <property type="match status" value="1"/>
</dbReference>
<keyword evidence="3" id="KW-1185">Reference proteome</keyword>
<dbReference type="Pfam" id="PF03992">
    <property type="entry name" value="ABM"/>
    <property type="match status" value="1"/>
</dbReference>
<organism evidence="2 3">
    <name type="scientific">Tissierella simiarum</name>
    <dbReference type="NCBI Taxonomy" id="2841534"/>
    <lineage>
        <taxon>Bacteria</taxon>
        <taxon>Bacillati</taxon>
        <taxon>Bacillota</taxon>
        <taxon>Tissierellia</taxon>
        <taxon>Tissierellales</taxon>
        <taxon>Tissierellaceae</taxon>
        <taxon>Tissierella</taxon>
    </lineage>
</organism>
<evidence type="ECO:0000313" key="3">
    <source>
        <dbReference type="Proteomes" id="UP000749471"/>
    </source>
</evidence>
<dbReference type="RefSeq" id="WP_216520064.1">
    <property type="nucleotide sequence ID" value="NZ_JAHLPM010000009.1"/>
</dbReference>
<dbReference type="PANTHER" id="PTHR33336">
    <property type="entry name" value="QUINOL MONOOXYGENASE YGIN-RELATED"/>
    <property type="match status" value="1"/>
</dbReference>
<dbReference type="InterPro" id="IPR050744">
    <property type="entry name" value="AI-2_Isomerase_LsrG"/>
</dbReference>
<comment type="caution">
    <text evidence="2">The sequence shown here is derived from an EMBL/GenBank/DDBJ whole genome shotgun (WGS) entry which is preliminary data.</text>
</comment>
<accession>A0ABS6E949</accession>
<dbReference type="Proteomes" id="UP000749471">
    <property type="component" value="Unassembled WGS sequence"/>
</dbReference>
<evidence type="ECO:0000313" key="2">
    <source>
        <dbReference type="EMBL" id="MBU5438744.1"/>
    </source>
</evidence>
<dbReference type="EMBL" id="JAHLPM010000009">
    <property type="protein sequence ID" value="MBU5438744.1"/>
    <property type="molecule type" value="Genomic_DNA"/>
</dbReference>